<keyword evidence="7" id="KW-1185">Reference proteome</keyword>
<sequence length="143" mass="15674">MTVTAILLPVLAQVALTFVVLIRLGLARLAAIREGGVARERVAIDETAWPPRARQAGNCFRNQFELPVLFYVLVALALLTRQADGLFVLLSWLFVLSRAAHALVHVTVNDVAWRFAAFAIGAIVLLIMWVIFALAILFAPALL</sequence>
<evidence type="ECO:0000313" key="6">
    <source>
        <dbReference type="EMBL" id="TSJ63059.1"/>
    </source>
</evidence>
<protein>
    <submittedName>
        <fullName evidence="6">MAPEG family protein</fullName>
    </submittedName>
</protein>
<dbReference type="InterPro" id="IPR023352">
    <property type="entry name" value="MAPEG-like_dom_sf"/>
</dbReference>
<dbReference type="Proteomes" id="UP000315321">
    <property type="component" value="Unassembled WGS sequence"/>
</dbReference>
<dbReference type="RefSeq" id="WP_144342552.1">
    <property type="nucleotide sequence ID" value="NZ_VMBP01000002.1"/>
</dbReference>
<feature type="transmembrane region" description="Helical" evidence="5">
    <location>
        <begin position="6"/>
        <end position="26"/>
    </location>
</feature>
<dbReference type="EMBL" id="VMBP01000002">
    <property type="protein sequence ID" value="TSJ63059.1"/>
    <property type="molecule type" value="Genomic_DNA"/>
</dbReference>
<feature type="transmembrane region" description="Helical" evidence="5">
    <location>
        <begin position="68"/>
        <end position="95"/>
    </location>
</feature>
<evidence type="ECO:0000256" key="3">
    <source>
        <dbReference type="ARBA" id="ARBA00022989"/>
    </source>
</evidence>
<dbReference type="Gene3D" id="1.20.120.550">
    <property type="entry name" value="Membrane associated eicosanoid/glutathione metabolism-like domain"/>
    <property type="match status" value="1"/>
</dbReference>
<proteinExistence type="predicted"/>
<dbReference type="InterPro" id="IPR001129">
    <property type="entry name" value="Membr-assoc_MAPEG"/>
</dbReference>
<dbReference type="Pfam" id="PF01124">
    <property type="entry name" value="MAPEG"/>
    <property type="match status" value="1"/>
</dbReference>
<feature type="transmembrane region" description="Helical" evidence="5">
    <location>
        <begin position="115"/>
        <end position="139"/>
    </location>
</feature>
<comment type="caution">
    <text evidence="6">The sequence shown here is derived from an EMBL/GenBank/DDBJ whole genome shotgun (WGS) entry which is preliminary data.</text>
</comment>
<evidence type="ECO:0000256" key="4">
    <source>
        <dbReference type="ARBA" id="ARBA00023136"/>
    </source>
</evidence>
<name>A0ABY3DWA4_9HYPH</name>
<evidence type="ECO:0000313" key="7">
    <source>
        <dbReference type="Proteomes" id="UP000315321"/>
    </source>
</evidence>
<evidence type="ECO:0000256" key="1">
    <source>
        <dbReference type="ARBA" id="ARBA00004370"/>
    </source>
</evidence>
<keyword evidence="4 5" id="KW-0472">Membrane</keyword>
<dbReference type="SUPFAM" id="SSF161084">
    <property type="entry name" value="MAPEG domain-like"/>
    <property type="match status" value="1"/>
</dbReference>
<evidence type="ECO:0000256" key="5">
    <source>
        <dbReference type="SAM" id="Phobius"/>
    </source>
</evidence>
<organism evidence="6 7">
    <name type="scientific">Ancylobacter moscoviensis</name>
    <dbReference type="NCBI Taxonomy" id="2597768"/>
    <lineage>
        <taxon>Bacteria</taxon>
        <taxon>Pseudomonadati</taxon>
        <taxon>Pseudomonadota</taxon>
        <taxon>Alphaproteobacteria</taxon>
        <taxon>Hyphomicrobiales</taxon>
        <taxon>Xanthobacteraceae</taxon>
        <taxon>Ancylobacter</taxon>
    </lineage>
</organism>
<reference evidence="6 7" key="1">
    <citation type="submission" date="2019-07" db="EMBL/GenBank/DDBJ databases">
        <authorList>
            <person name="Grouzdev D.S."/>
        </authorList>
    </citation>
    <scope>NUCLEOTIDE SEQUENCE [LARGE SCALE GENOMIC DNA]</scope>
    <source>
        <strain evidence="6 7">3C</strain>
    </source>
</reference>
<comment type="subcellular location">
    <subcellularLocation>
        <location evidence="1">Membrane</location>
    </subcellularLocation>
</comment>
<gene>
    <name evidence="6" type="ORF">FO470_08745</name>
</gene>
<accession>A0ABY3DWA4</accession>
<keyword evidence="3 5" id="KW-1133">Transmembrane helix</keyword>
<evidence type="ECO:0000256" key="2">
    <source>
        <dbReference type="ARBA" id="ARBA00022692"/>
    </source>
</evidence>
<keyword evidence="2 5" id="KW-0812">Transmembrane</keyword>